<accession>A0A8S4A5E9</accession>
<dbReference type="EC" id="3.4.24.70" evidence="8"/>
<keyword evidence="13" id="KW-1185">Reference proteome</keyword>
<comment type="similarity">
    <text evidence="1 9">Belongs to the peptidase M3 family.</text>
</comment>
<dbReference type="GO" id="GO:0046872">
    <property type="term" value="F:metal ion binding"/>
    <property type="evidence" value="ECO:0007669"/>
    <property type="project" value="UniProtKB-UniRule"/>
</dbReference>
<keyword evidence="3 9" id="KW-0479">Metal-binding</keyword>
<evidence type="ECO:0000256" key="7">
    <source>
        <dbReference type="ARBA" id="ARBA00024603"/>
    </source>
</evidence>
<comment type="caution">
    <text evidence="12">The sequence shown here is derived from an EMBL/GenBank/DDBJ whole genome shotgun (WGS) entry which is preliminary data.</text>
</comment>
<dbReference type="GO" id="GO:0006508">
    <property type="term" value="P:proteolysis"/>
    <property type="evidence" value="ECO:0007669"/>
    <property type="project" value="UniProtKB-KW"/>
</dbReference>
<dbReference type="Gene3D" id="3.40.390.10">
    <property type="entry name" value="Collagenase (Catalytic Domain)"/>
    <property type="match status" value="1"/>
</dbReference>
<dbReference type="AlphaFoldDB" id="A0A8S4A5E9"/>
<dbReference type="EMBL" id="CAJHNH020008379">
    <property type="protein sequence ID" value="CAG5135508.1"/>
    <property type="molecule type" value="Genomic_DNA"/>
</dbReference>
<proteinExistence type="inferred from homology"/>
<name>A0A8S4A5E9_9EUPU</name>
<sequence length="683" mass="79660">MAAALSRGRVSRHWCIFHLWKSTIRRKTTSQSYYVLLPEIPSDTAETNPVMRIDQLPQFSQITPNRCIAACAKLAIEYQTKLENHVESLKDGKKAISFESVYNPLEEVSVPLNTAWATVKNLHYVSPTDRYHKAFARIHQQVDRAKNEKWVNEPLYTSFKQLNANANLSEYQKRLVDLYLLEGKLNGMELPAAERGRLAEFARLIREGSRSFRNKVHITQEMFSHDVTDFSCLQEMPWPILAQMSKDRDDPTRGPWRATLQPANYQSMMTYCSDRMTRWNIWFAYHNRASHVHTSRLMNNNKLIDDLRAYRYSVAQMLGYTNYVELSMETKMANSVENVLSMIETLKGRFAPVLWEEMAQLQKFAKSEGFRHEIEMWDISYWQRRHRDHLYGNDKDKVSEYFPVNTVLLGLFDLCTKLFGVNFEEITPEVDVWHSDVRVFNIMDSDGRHLSSFYFDPFARPEKNTSVYMDMGRDRSDLLGTWPYSYMSLNIPRPPSASDPALMRFEDVQNLFQEFGNGLQQLLTTVPYSEIAGQKNIEWDAVRVCSKFLRQWLTEPQVIKSVSGHYQTGQVIPDDLLARILGANNYSYNLDMMYQLLVSAFDMEIYMTKTHWKTIMSQLWETFIPIPFNEKDCLPCSMVSIFCELYPAAYYSHKWSEMVAADLFAAFKEVGLDNEKDVKELGR</sequence>
<evidence type="ECO:0000256" key="9">
    <source>
        <dbReference type="RuleBase" id="RU003435"/>
    </source>
</evidence>
<organism evidence="12 13">
    <name type="scientific">Candidula unifasciata</name>
    <dbReference type="NCBI Taxonomy" id="100452"/>
    <lineage>
        <taxon>Eukaryota</taxon>
        <taxon>Metazoa</taxon>
        <taxon>Spiralia</taxon>
        <taxon>Lophotrochozoa</taxon>
        <taxon>Mollusca</taxon>
        <taxon>Gastropoda</taxon>
        <taxon>Heterobranchia</taxon>
        <taxon>Euthyneura</taxon>
        <taxon>Panpulmonata</taxon>
        <taxon>Eupulmonata</taxon>
        <taxon>Stylommatophora</taxon>
        <taxon>Helicina</taxon>
        <taxon>Helicoidea</taxon>
        <taxon>Geomitridae</taxon>
        <taxon>Candidula</taxon>
    </lineage>
</organism>
<evidence type="ECO:0000259" key="10">
    <source>
        <dbReference type="Pfam" id="PF01432"/>
    </source>
</evidence>
<feature type="non-terminal residue" evidence="12">
    <location>
        <position position="683"/>
    </location>
</feature>
<dbReference type="InterPro" id="IPR024079">
    <property type="entry name" value="MetalloPept_cat_dom_sf"/>
</dbReference>
<evidence type="ECO:0000313" key="13">
    <source>
        <dbReference type="Proteomes" id="UP000678393"/>
    </source>
</evidence>
<feature type="domain" description="Oligopeptidase A N-terminal" evidence="11">
    <location>
        <begin position="81"/>
        <end position="193"/>
    </location>
</feature>
<feature type="domain" description="Peptidase M3A/M3B catalytic" evidence="10">
    <location>
        <begin position="269"/>
        <end position="674"/>
    </location>
</feature>
<dbReference type="GO" id="GO:0004222">
    <property type="term" value="F:metalloendopeptidase activity"/>
    <property type="evidence" value="ECO:0007669"/>
    <property type="project" value="UniProtKB-EC"/>
</dbReference>
<dbReference type="Gene3D" id="1.10.1370.40">
    <property type="match status" value="1"/>
</dbReference>
<reference evidence="12" key="1">
    <citation type="submission" date="2021-04" db="EMBL/GenBank/DDBJ databases">
        <authorList>
            <consortium name="Molecular Ecology Group"/>
        </authorList>
    </citation>
    <scope>NUCLEOTIDE SEQUENCE</scope>
</reference>
<dbReference type="Pfam" id="PF19310">
    <property type="entry name" value="TOP_N"/>
    <property type="match status" value="1"/>
</dbReference>
<evidence type="ECO:0000256" key="8">
    <source>
        <dbReference type="ARBA" id="ARBA00026100"/>
    </source>
</evidence>
<dbReference type="PANTHER" id="PTHR11804">
    <property type="entry name" value="PROTEASE M3 THIMET OLIGOPEPTIDASE-RELATED"/>
    <property type="match status" value="1"/>
</dbReference>
<dbReference type="SUPFAM" id="SSF55486">
    <property type="entry name" value="Metalloproteases ('zincins'), catalytic domain"/>
    <property type="match status" value="1"/>
</dbReference>
<evidence type="ECO:0000259" key="11">
    <source>
        <dbReference type="Pfam" id="PF19310"/>
    </source>
</evidence>
<protein>
    <recommendedName>
        <fullName evidence="8">oligopeptidase A</fullName>
        <ecNumber evidence="8">3.4.24.70</ecNumber>
    </recommendedName>
</protein>
<dbReference type="InterPro" id="IPR045666">
    <property type="entry name" value="OpdA_N"/>
</dbReference>
<evidence type="ECO:0000313" key="12">
    <source>
        <dbReference type="EMBL" id="CAG5135508.1"/>
    </source>
</evidence>
<comment type="catalytic activity">
    <reaction evidence="7">
        <text>Hydrolysis of oligopeptides, with broad specificity. Gly or Ala commonly occur as P1 or P1' residues, but more distant residues are also important, as is shown by the fact that Z-Gly-Pro-Gly-|-Gly-Pro-Ala is cleaved, but not Z-(Gly)(5).</text>
        <dbReference type="EC" id="3.4.24.70"/>
    </reaction>
</comment>
<evidence type="ECO:0000256" key="4">
    <source>
        <dbReference type="ARBA" id="ARBA00022801"/>
    </source>
</evidence>
<evidence type="ECO:0000256" key="3">
    <source>
        <dbReference type="ARBA" id="ARBA00022723"/>
    </source>
</evidence>
<evidence type="ECO:0000256" key="6">
    <source>
        <dbReference type="ARBA" id="ARBA00023049"/>
    </source>
</evidence>
<evidence type="ECO:0000256" key="2">
    <source>
        <dbReference type="ARBA" id="ARBA00022670"/>
    </source>
</evidence>
<dbReference type="InterPro" id="IPR034005">
    <property type="entry name" value="M3A_DCP"/>
</dbReference>
<dbReference type="Pfam" id="PF01432">
    <property type="entry name" value="Peptidase_M3"/>
    <property type="match status" value="1"/>
</dbReference>
<dbReference type="InterPro" id="IPR001567">
    <property type="entry name" value="Pept_M3A_M3B_dom"/>
</dbReference>
<dbReference type="Proteomes" id="UP000678393">
    <property type="component" value="Unassembled WGS sequence"/>
</dbReference>
<keyword evidence="5 9" id="KW-0862">Zinc</keyword>
<dbReference type="CDD" id="cd06456">
    <property type="entry name" value="M3A_DCP"/>
    <property type="match status" value="1"/>
</dbReference>
<evidence type="ECO:0000256" key="5">
    <source>
        <dbReference type="ARBA" id="ARBA00022833"/>
    </source>
</evidence>
<comment type="cofactor">
    <cofactor evidence="9">
        <name>Zn(2+)</name>
        <dbReference type="ChEBI" id="CHEBI:29105"/>
    </cofactor>
    <text evidence="9">Binds 1 zinc ion.</text>
</comment>
<gene>
    <name evidence="12" type="ORF">CUNI_LOCUS21066</name>
</gene>
<keyword evidence="4 9" id="KW-0378">Hydrolase</keyword>
<keyword evidence="2 9" id="KW-0645">Protease</keyword>
<dbReference type="PANTHER" id="PTHR11804:SF83">
    <property type="entry name" value="LD37516P"/>
    <property type="match status" value="1"/>
</dbReference>
<dbReference type="OrthoDB" id="534666at2759"/>
<keyword evidence="6 9" id="KW-0482">Metalloprotease</keyword>
<dbReference type="InterPro" id="IPR045090">
    <property type="entry name" value="Pept_M3A_M3B"/>
</dbReference>
<dbReference type="FunFam" id="1.10.1370.40:FF:000008">
    <property type="entry name" value="Oligopeptidase, putative"/>
    <property type="match status" value="1"/>
</dbReference>
<dbReference type="Gene3D" id="1.10.1370.10">
    <property type="entry name" value="Neurolysin, domain 3"/>
    <property type="match status" value="1"/>
</dbReference>
<evidence type="ECO:0000256" key="1">
    <source>
        <dbReference type="ARBA" id="ARBA00006040"/>
    </source>
</evidence>
<dbReference type="InterPro" id="IPR024077">
    <property type="entry name" value="Neurolysin/TOP_dom2"/>
</dbReference>